<comment type="similarity">
    <text evidence="7">Belongs to the zinc-containing alcohol dehydrogenase family. DOIA dehydrogenase subfamily.</text>
</comment>
<organism evidence="13 14">
    <name type="scientific">Streptomyces tardus</name>
    <dbReference type="NCBI Taxonomy" id="2780544"/>
    <lineage>
        <taxon>Bacteria</taxon>
        <taxon>Bacillati</taxon>
        <taxon>Actinomycetota</taxon>
        <taxon>Actinomycetes</taxon>
        <taxon>Kitasatosporales</taxon>
        <taxon>Streptomycetaceae</taxon>
        <taxon>Streptomyces</taxon>
    </lineage>
</organism>
<dbReference type="InterPro" id="IPR050129">
    <property type="entry name" value="Zn_alcohol_dh"/>
</dbReference>
<evidence type="ECO:0000256" key="8">
    <source>
        <dbReference type="ARBA" id="ARBA00039102"/>
    </source>
</evidence>
<dbReference type="Pfam" id="PF08240">
    <property type="entry name" value="ADH_N"/>
    <property type="match status" value="1"/>
</dbReference>
<name>A0A949N6K4_9ACTN</name>
<comment type="cofactor">
    <cofactor evidence="1">
        <name>Zn(2+)</name>
        <dbReference type="ChEBI" id="CHEBI:29105"/>
    </cofactor>
</comment>
<reference evidence="13" key="1">
    <citation type="submission" date="2021-06" db="EMBL/GenBank/DDBJ databases">
        <title>Sequencing of actinobacteria type strains.</title>
        <authorList>
            <person name="Nguyen G.-S."/>
            <person name="Wentzel A."/>
        </authorList>
    </citation>
    <scope>NUCLEOTIDE SEQUENCE</scope>
    <source>
        <strain evidence="13">P38-E01</strain>
    </source>
</reference>
<evidence type="ECO:0000256" key="4">
    <source>
        <dbReference type="ARBA" id="ARBA00023002"/>
    </source>
</evidence>
<gene>
    <name evidence="13" type="ORF">JGS22_002450</name>
</gene>
<keyword evidence="3" id="KW-0862">Zinc</keyword>
<evidence type="ECO:0000256" key="11">
    <source>
        <dbReference type="ARBA" id="ARBA00049085"/>
    </source>
</evidence>
<evidence type="ECO:0000256" key="9">
    <source>
        <dbReference type="ARBA" id="ARBA00039387"/>
    </source>
</evidence>
<dbReference type="SUPFAM" id="SSF51735">
    <property type="entry name" value="NAD(P)-binding Rossmann-fold domains"/>
    <property type="match status" value="1"/>
</dbReference>
<evidence type="ECO:0000256" key="2">
    <source>
        <dbReference type="ARBA" id="ARBA00022723"/>
    </source>
</evidence>
<dbReference type="InterPro" id="IPR011032">
    <property type="entry name" value="GroES-like_sf"/>
</dbReference>
<dbReference type="EC" id="1.1.1.329" evidence="8"/>
<keyword evidence="14" id="KW-1185">Reference proteome</keyword>
<dbReference type="InterPro" id="IPR002328">
    <property type="entry name" value="ADH_Zn_CS"/>
</dbReference>
<comment type="catalytic activity">
    <reaction evidence="11">
        <text>2-deoxy-scyllo-inosamine + NADP(+) = 3-amino-2,3-dideoxy-scyllo-inosose + NADPH + H(+)</text>
        <dbReference type="Rhea" id="RHEA:33879"/>
        <dbReference type="ChEBI" id="CHEBI:15378"/>
        <dbReference type="ChEBI" id="CHEBI:57783"/>
        <dbReference type="ChEBI" id="CHEBI:58349"/>
        <dbReference type="ChEBI" id="CHEBI:65002"/>
        <dbReference type="ChEBI" id="CHEBI:65003"/>
        <dbReference type="EC" id="1.1.1.329"/>
    </reaction>
</comment>
<evidence type="ECO:0000256" key="6">
    <source>
        <dbReference type="ARBA" id="ARBA00037908"/>
    </source>
</evidence>
<comment type="pathway">
    <text evidence="6">Metabolic intermediate biosynthesis; 2-deoxystreptamine biosynthesis; 2-deoxystreptamine from D-glucose 6-phosphate: step 3/4.</text>
</comment>
<evidence type="ECO:0000259" key="12">
    <source>
        <dbReference type="Pfam" id="PF08240"/>
    </source>
</evidence>
<dbReference type="InterPro" id="IPR036291">
    <property type="entry name" value="NAD(P)-bd_dom_sf"/>
</dbReference>
<dbReference type="PANTHER" id="PTHR43401">
    <property type="entry name" value="L-THREONINE 3-DEHYDROGENASE"/>
    <property type="match status" value="1"/>
</dbReference>
<protein>
    <recommendedName>
        <fullName evidence="9">2-deoxy-scyllo-inosamine dehydrogenase</fullName>
        <ecNumber evidence="8">1.1.1.329</ecNumber>
    </recommendedName>
</protein>
<dbReference type="SUPFAM" id="SSF50129">
    <property type="entry name" value="GroES-like"/>
    <property type="match status" value="1"/>
</dbReference>
<keyword evidence="2" id="KW-0479">Metal-binding</keyword>
<keyword evidence="4" id="KW-0560">Oxidoreductase</keyword>
<dbReference type="AlphaFoldDB" id="A0A949N6K4"/>
<accession>A0A949N6K4</accession>
<evidence type="ECO:0000256" key="5">
    <source>
        <dbReference type="ARBA" id="ARBA00037678"/>
    </source>
</evidence>
<comment type="catalytic activity">
    <reaction evidence="10">
        <text>2-deoxy-scyllo-inosamine + NAD(+) = 3-amino-2,3-dideoxy-scyllo-inosose + NADH + H(+)</text>
        <dbReference type="Rhea" id="RHEA:33883"/>
        <dbReference type="ChEBI" id="CHEBI:15378"/>
        <dbReference type="ChEBI" id="CHEBI:57540"/>
        <dbReference type="ChEBI" id="CHEBI:57945"/>
        <dbReference type="ChEBI" id="CHEBI:65002"/>
        <dbReference type="ChEBI" id="CHEBI:65003"/>
        <dbReference type="EC" id="1.1.1.329"/>
    </reaction>
</comment>
<dbReference type="GO" id="GO:0016491">
    <property type="term" value="F:oxidoreductase activity"/>
    <property type="evidence" value="ECO:0007669"/>
    <property type="project" value="UniProtKB-KW"/>
</dbReference>
<evidence type="ECO:0000313" key="14">
    <source>
        <dbReference type="Proteomes" id="UP000694501"/>
    </source>
</evidence>
<dbReference type="Gene3D" id="3.40.50.720">
    <property type="entry name" value="NAD(P)-binding Rossmann-like Domain"/>
    <property type="match status" value="1"/>
</dbReference>
<dbReference type="Gene3D" id="3.90.180.10">
    <property type="entry name" value="Medium-chain alcohol dehydrogenases, catalytic domain"/>
    <property type="match status" value="1"/>
</dbReference>
<dbReference type="PROSITE" id="PS00059">
    <property type="entry name" value="ADH_ZINC"/>
    <property type="match status" value="1"/>
</dbReference>
<dbReference type="PANTHER" id="PTHR43401:SF2">
    <property type="entry name" value="L-THREONINE 3-DEHYDROGENASE"/>
    <property type="match status" value="1"/>
</dbReference>
<comment type="caution">
    <text evidence="13">The sequence shown here is derived from an EMBL/GenBank/DDBJ whole genome shotgun (WGS) entry which is preliminary data.</text>
</comment>
<dbReference type="EMBL" id="JAELVF020000001">
    <property type="protein sequence ID" value="MBU7596526.1"/>
    <property type="molecule type" value="Genomic_DNA"/>
</dbReference>
<comment type="function">
    <text evidence="5">Catalyzes the oxidation of 2-deoxy-scyllo-inosamine (DOIA) with NAD(+) or NADP(+), forming 3-amino-2,3-dideoxy-scyllo-inosose (amino-DOI).</text>
</comment>
<evidence type="ECO:0000256" key="10">
    <source>
        <dbReference type="ARBA" id="ARBA00048685"/>
    </source>
</evidence>
<sequence length="323" mass="33425">MVTGPVADPGPGEVRVAVHATGLAHSDRALYDGTRAPELARYPVTPGHEWSGTVEAVGEGVDPALVGRRTVGEGLHGCQMCEPCRQGVAGGCVRGYAQTGFTEPGACADVLIIPARRLHLLDDSADLGAATLLEPAAAVAEAVLAGQPLPGSRIAVVGAGTRGLLAVQLLAAHSPAVLHVLDPWLVRAERALPMGASAAVTPYDCAPLYGRCDLVLLMADSGCEPTDACRLARPGGRVVLCGEFESDGQGLDSEVLTASQLTVSAVTGASTRSWAHAVRAFRSGLLDLRPLITDELPLEDFARAMTLLDEDGSGEQPKVLLRP</sequence>
<proteinExistence type="inferred from homology"/>
<feature type="domain" description="Alcohol dehydrogenase-like N-terminal" evidence="12">
    <location>
        <begin position="10"/>
        <end position="122"/>
    </location>
</feature>
<evidence type="ECO:0000256" key="1">
    <source>
        <dbReference type="ARBA" id="ARBA00001947"/>
    </source>
</evidence>
<dbReference type="Proteomes" id="UP000694501">
    <property type="component" value="Unassembled WGS sequence"/>
</dbReference>
<dbReference type="GO" id="GO:0008270">
    <property type="term" value="F:zinc ion binding"/>
    <property type="evidence" value="ECO:0007669"/>
    <property type="project" value="InterPro"/>
</dbReference>
<evidence type="ECO:0000256" key="3">
    <source>
        <dbReference type="ARBA" id="ARBA00022833"/>
    </source>
</evidence>
<evidence type="ECO:0000256" key="7">
    <source>
        <dbReference type="ARBA" id="ARBA00038004"/>
    </source>
</evidence>
<dbReference type="InterPro" id="IPR013154">
    <property type="entry name" value="ADH-like_N"/>
</dbReference>
<evidence type="ECO:0000313" key="13">
    <source>
        <dbReference type="EMBL" id="MBU7596526.1"/>
    </source>
</evidence>